<name>A0A2A4T5Q1_9DELT</name>
<evidence type="ECO:0000313" key="1">
    <source>
        <dbReference type="EMBL" id="PCI28858.1"/>
    </source>
</evidence>
<gene>
    <name evidence="1" type="ORF">COB67_05455</name>
</gene>
<dbReference type="SUPFAM" id="SSF63829">
    <property type="entry name" value="Calcium-dependent phosphotriesterase"/>
    <property type="match status" value="1"/>
</dbReference>
<comment type="caution">
    <text evidence="1">The sequence shown here is derived from an EMBL/GenBank/DDBJ whole genome shotgun (WGS) entry which is preliminary data.</text>
</comment>
<protein>
    <submittedName>
        <fullName evidence="1">Uncharacterized protein</fullName>
    </submittedName>
</protein>
<sequence length="379" mass="43193">MWRLYLYLLLAMTVGLLPTHTGLWAKTITIKNSPFIVLAEIPLIDEEAENDDFLVTRLTVGKKGNLYVLSAWSYKVKTFNAQGEFIGEIDFEKDIPFVHPPLRAPKPGELAVNSVGYLFISAYWIDSQGDLQSGVFIFSNKGKFEHIINLEQIDVEDMVINDLDQILLTGIDMKTGEPREFLWQINQSGKTMMSYFTFSNPEYHYWEQKSNNMKDRFLVGNFNENVQLITTLPGSSTYSHITSRLNMIHMSQGIITDRKIFVLPLWVQSRSPSELERTPDQVIDGIISIIQLRGGQLLVQRTHNDLYYNTAPHITVSLKPHLYLHILSASGKPIQPNISTGGNSLNLGILRSRDQMDNLYFVRLNDINQTIITKVALKL</sequence>
<organism evidence="1 2">
    <name type="scientific">SAR324 cluster bacterium</name>
    <dbReference type="NCBI Taxonomy" id="2024889"/>
    <lineage>
        <taxon>Bacteria</taxon>
        <taxon>Deltaproteobacteria</taxon>
        <taxon>SAR324 cluster</taxon>
    </lineage>
</organism>
<dbReference type="EMBL" id="NVSR01000024">
    <property type="protein sequence ID" value="PCI28858.1"/>
    <property type="molecule type" value="Genomic_DNA"/>
</dbReference>
<dbReference type="AlphaFoldDB" id="A0A2A4T5Q1"/>
<dbReference type="Gene3D" id="2.120.10.30">
    <property type="entry name" value="TolB, C-terminal domain"/>
    <property type="match status" value="1"/>
</dbReference>
<dbReference type="Proteomes" id="UP000218113">
    <property type="component" value="Unassembled WGS sequence"/>
</dbReference>
<dbReference type="InterPro" id="IPR011042">
    <property type="entry name" value="6-blade_b-propeller_TolB-like"/>
</dbReference>
<accession>A0A2A4T5Q1</accession>
<proteinExistence type="predicted"/>
<evidence type="ECO:0000313" key="2">
    <source>
        <dbReference type="Proteomes" id="UP000218113"/>
    </source>
</evidence>
<reference evidence="2" key="1">
    <citation type="submission" date="2017-08" db="EMBL/GenBank/DDBJ databases">
        <title>A dynamic microbial community with high functional redundancy inhabits the cold, oxic subseafloor aquifer.</title>
        <authorList>
            <person name="Tully B.J."/>
            <person name="Wheat C.G."/>
            <person name="Glazer B.T."/>
            <person name="Huber J.A."/>
        </authorList>
    </citation>
    <scope>NUCLEOTIDE SEQUENCE [LARGE SCALE GENOMIC DNA]</scope>
</reference>